<accession>A0A067MXG5</accession>
<protein>
    <submittedName>
        <fullName evidence="3">Uncharacterized protein</fullName>
    </submittedName>
</protein>
<organism evidence="3 4">
    <name type="scientific">Botryobasidium botryosum (strain FD-172 SS1)</name>
    <dbReference type="NCBI Taxonomy" id="930990"/>
    <lineage>
        <taxon>Eukaryota</taxon>
        <taxon>Fungi</taxon>
        <taxon>Dikarya</taxon>
        <taxon>Basidiomycota</taxon>
        <taxon>Agaricomycotina</taxon>
        <taxon>Agaricomycetes</taxon>
        <taxon>Cantharellales</taxon>
        <taxon>Botryobasidiaceae</taxon>
        <taxon>Botryobasidium</taxon>
    </lineage>
</organism>
<dbReference type="InParanoid" id="A0A067MXG5"/>
<evidence type="ECO:0000256" key="1">
    <source>
        <dbReference type="SAM" id="MobiDB-lite"/>
    </source>
</evidence>
<feature type="transmembrane region" description="Helical" evidence="2">
    <location>
        <begin position="46"/>
        <end position="68"/>
    </location>
</feature>
<keyword evidence="2" id="KW-0472">Membrane</keyword>
<evidence type="ECO:0000313" key="4">
    <source>
        <dbReference type="Proteomes" id="UP000027195"/>
    </source>
</evidence>
<feature type="region of interest" description="Disordered" evidence="1">
    <location>
        <begin position="105"/>
        <end position="177"/>
    </location>
</feature>
<dbReference type="EMBL" id="KL198018">
    <property type="protein sequence ID" value="KDQ20294.1"/>
    <property type="molecule type" value="Genomic_DNA"/>
</dbReference>
<name>A0A067MXG5_BOTB1</name>
<feature type="region of interest" description="Disordered" evidence="1">
    <location>
        <begin position="1"/>
        <end position="41"/>
    </location>
</feature>
<evidence type="ECO:0000313" key="3">
    <source>
        <dbReference type="EMBL" id="KDQ20294.1"/>
    </source>
</evidence>
<dbReference type="Proteomes" id="UP000027195">
    <property type="component" value="Unassembled WGS sequence"/>
</dbReference>
<keyword evidence="2" id="KW-1133">Transmembrane helix</keyword>
<dbReference type="AlphaFoldDB" id="A0A067MXG5"/>
<gene>
    <name evidence="3" type="ORF">BOTBODRAFT_27710</name>
</gene>
<sequence>MSPLAPRAVDACVGPNQNQCSDPPNTGMPPDPSPTPTPVPHGDPNLAFIGAIVVVVVLLAGTGTWFWVARRRKLRRQSDVNAEPFSPVSTSSRTWMLRWLPRSRSTGENRTEMERVNGVRAPRVVSLHHARGDHSPDSQRTDEKYAISDTKDSDLRDTVNQLHSTSPHPPSNQPRAL</sequence>
<proteinExistence type="predicted"/>
<reference evidence="4" key="1">
    <citation type="journal article" date="2014" name="Proc. Natl. Acad. Sci. U.S.A.">
        <title>Extensive sampling of basidiomycete genomes demonstrates inadequacy of the white-rot/brown-rot paradigm for wood decay fungi.</title>
        <authorList>
            <person name="Riley R."/>
            <person name="Salamov A.A."/>
            <person name="Brown D.W."/>
            <person name="Nagy L.G."/>
            <person name="Floudas D."/>
            <person name="Held B.W."/>
            <person name="Levasseur A."/>
            <person name="Lombard V."/>
            <person name="Morin E."/>
            <person name="Otillar R."/>
            <person name="Lindquist E.A."/>
            <person name="Sun H."/>
            <person name="LaButti K.M."/>
            <person name="Schmutz J."/>
            <person name="Jabbour D."/>
            <person name="Luo H."/>
            <person name="Baker S.E."/>
            <person name="Pisabarro A.G."/>
            <person name="Walton J.D."/>
            <person name="Blanchette R.A."/>
            <person name="Henrissat B."/>
            <person name="Martin F."/>
            <person name="Cullen D."/>
            <person name="Hibbett D.S."/>
            <person name="Grigoriev I.V."/>
        </authorList>
    </citation>
    <scope>NUCLEOTIDE SEQUENCE [LARGE SCALE GENOMIC DNA]</scope>
    <source>
        <strain evidence="4">FD-172 SS1</strain>
    </source>
</reference>
<keyword evidence="4" id="KW-1185">Reference proteome</keyword>
<evidence type="ECO:0000256" key="2">
    <source>
        <dbReference type="SAM" id="Phobius"/>
    </source>
</evidence>
<feature type="compositionally biased region" description="Basic and acidic residues" evidence="1">
    <location>
        <begin position="130"/>
        <end position="157"/>
    </location>
</feature>
<feature type="compositionally biased region" description="Pro residues" evidence="1">
    <location>
        <begin position="26"/>
        <end position="41"/>
    </location>
</feature>
<keyword evidence="2" id="KW-0812">Transmembrane</keyword>
<feature type="compositionally biased region" description="Pro residues" evidence="1">
    <location>
        <begin position="167"/>
        <end position="177"/>
    </location>
</feature>
<dbReference type="HOGENOM" id="CLU_1517640_0_0_1"/>
<feature type="compositionally biased region" description="Basic and acidic residues" evidence="1">
    <location>
        <begin position="105"/>
        <end position="117"/>
    </location>
</feature>